<feature type="transmembrane region" description="Helical" evidence="8">
    <location>
        <begin position="83"/>
        <end position="104"/>
    </location>
</feature>
<dbReference type="InterPro" id="IPR022764">
    <property type="entry name" value="Peptidase_S54_rhomboid_dom"/>
</dbReference>
<evidence type="ECO:0000256" key="6">
    <source>
        <dbReference type="ARBA" id="ARBA00022989"/>
    </source>
</evidence>
<dbReference type="GO" id="GO:0006508">
    <property type="term" value="P:proteolysis"/>
    <property type="evidence" value="ECO:0007669"/>
    <property type="project" value="UniProtKB-KW"/>
</dbReference>
<proteinExistence type="predicted"/>
<dbReference type="Proteomes" id="UP000199441">
    <property type="component" value="Unassembled WGS sequence"/>
</dbReference>
<feature type="domain" description="Peptidase S54 rhomboid" evidence="9">
    <location>
        <begin position="76"/>
        <end position="215"/>
    </location>
</feature>
<dbReference type="RefSeq" id="WP_089947295.1">
    <property type="nucleotide sequence ID" value="NZ_FNOI01000004.1"/>
</dbReference>
<feature type="transmembrane region" description="Helical" evidence="8">
    <location>
        <begin position="14"/>
        <end position="34"/>
    </location>
</feature>
<evidence type="ECO:0000256" key="3">
    <source>
        <dbReference type="ARBA" id="ARBA00022692"/>
    </source>
</evidence>
<keyword evidence="11" id="KW-1185">Reference proteome</keyword>
<reference evidence="11" key="1">
    <citation type="submission" date="2016-10" db="EMBL/GenBank/DDBJ databases">
        <authorList>
            <person name="Varghese N."/>
            <person name="Submissions S."/>
        </authorList>
    </citation>
    <scope>NUCLEOTIDE SEQUENCE [LARGE SCALE GENOMIC DNA]</scope>
    <source>
        <strain evidence="11">DSM 26922</strain>
    </source>
</reference>
<keyword evidence="4" id="KW-0378">Hydrolase</keyword>
<dbReference type="Pfam" id="PF01694">
    <property type="entry name" value="Rhomboid"/>
    <property type="match status" value="1"/>
</dbReference>
<dbReference type="InterPro" id="IPR035952">
    <property type="entry name" value="Rhomboid-like_sf"/>
</dbReference>
<feature type="transmembrane region" description="Helical" evidence="8">
    <location>
        <begin position="201"/>
        <end position="220"/>
    </location>
</feature>
<protein>
    <submittedName>
        <fullName evidence="10">Membrane associated serine protease, rhomboid family</fullName>
    </submittedName>
</protein>
<comment type="subcellular location">
    <subcellularLocation>
        <location evidence="1">Membrane</location>
        <topology evidence="1">Multi-pass membrane protein</topology>
    </subcellularLocation>
</comment>
<keyword evidence="6 8" id="KW-1133">Transmembrane helix</keyword>
<dbReference type="GO" id="GO:0004252">
    <property type="term" value="F:serine-type endopeptidase activity"/>
    <property type="evidence" value="ECO:0007669"/>
    <property type="project" value="InterPro"/>
</dbReference>
<keyword evidence="5" id="KW-0720">Serine protease</keyword>
<dbReference type="EMBL" id="FNOI01000004">
    <property type="protein sequence ID" value="SDX15262.1"/>
    <property type="molecule type" value="Genomic_DNA"/>
</dbReference>
<keyword evidence="7 8" id="KW-0472">Membrane</keyword>
<evidence type="ECO:0000313" key="11">
    <source>
        <dbReference type="Proteomes" id="UP000199441"/>
    </source>
</evidence>
<evidence type="ECO:0000259" key="9">
    <source>
        <dbReference type="Pfam" id="PF01694"/>
    </source>
</evidence>
<dbReference type="SUPFAM" id="SSF144091">
    <property type="entry name" value="Rhomboid-like"/>
    <property type="match status" value="1"/>
</dbReference>
<dbReference type="AlphaFoldDB" id="A0A1H2ZCP8"/>
<organism evidence="10 11">
    <name type="scientific">Litoreibacter albidus</name>
    <dbReference type="NCBI Taxonomy" id="670155"/>
    <lineage>
        <taxon>Bacteria</taxon>
        <taxon>Pseudomonadati</taxon>
        <taxon>Pseudomonadota</taxon>
        <taxon>Alphaproteobacteria</taxon>
        <taxon>Rhodobacterales</taxon>
        <taxon>Roseobacteraceae</taxon>
        <taxon>Litoreibacter</taxon>
    </lineage>
</organism>
<gene>
    <name evidence="10" type="ORF">SAMN04488001_2528</name>
</gene>
<evidence type="ECO:0000256" key="4">
    <source>
        <dbReference type="ARBA" id="ARBA00022801"/>
    </source>
</evidence>
<evidence type="ECO:0000256" key="8">
    <source>
        <dbReference type="SAM" id="Phobius"/>
    </source>
</evidence>
<sequence>MYNENADASPFNTLPPVVIALAAILAGIEIIFQAGASGLVGGAQGVGWRLIALEDYSFFGPIWEQMLDKRYFPMEHLQRFVTYPFVHGNFTHAAFAVVIVLAIGKAVGEVFSTMSFIAVFMGSSIIAALIYALVTDTQQPLFGAYPGAYGLIGAFTFLLWVNLAAVGANSMRAFSLIGFLMLFQLVFGLLFGGGYDWVADVAGFSVGFLMSFLVSPGGWNRVLAKLRERR</sequence>
<dbReference type="PANTHER" id="PTHR22936">
    <property type="entry name" value="RHOMBOID-RELATED"/>
    <property type="match status" value="1"/>
</dbReference>
<feature type="transmembrane region" description="Helical" evidence="8">
    <location>
        <begin position="146"/>
        <end position="166"/>
    </location>
</feature>
<evidence type="ECO:0000256" key="7">
    <source>
        <dbReference type="ARBA" id="ARBA00023136"/>
    </source>
</evidence>
<keyword evidence="3 8" id="KW-0812">Transmembrane</keyword>
<evidence type="ECO:0000256" key="1">
    <source>
        <dbReference type="ARBA" id="ARBA00004141"/>
    </source>
</evidence>
<dbReference type="InterPro" id="IPR002610">
    <property type="entry name" value="Peptidase_S54_rhomboid-like"/>
</dbReference>
<dbReference type="STRING" id="670155.SAMN04488001_2528"/>
<dbReference type="GO" id="GO:0016020">
    <property type="term" value="C:membrane"/>
    <property type="evidence" value="ECO:0007669"/>
    <property type="project" value="UniProtKB-SubCell"/>
</dbReference>
<accession>A0A1H2ZCP8</accession>
<name>A0A1H2ZCP8_9RHOB</name>
<dbReference type="PANTHER" id="PTHR22936:SF69">
    <property type="entry name" value="RHOMBOID-LIKE PROTEIN"/>
    <property type="match status" value="1"/>
</dbReference>
<dbReference type="Gene3D" id="1.20.1540.10">
    <property type="entry name" value="Rhomboid-like"/>
    <property type="match status" value="1"/>
</dbReference>
<feature type="transmembrane region" description="Helical" evidence="8">
    <location>
        <begin position="116"/>
        <end position="134"/>
    </location>
</feature>
<keyword evidence="2 10" id="KW-0645">Protease</keyword>
<evidence type="ECO:0000256" key="2">
    <source>
        <dbReference type="ARBA" id="ARBA00022670"/>
    </source>
</evidence>
<evidence type="ECO:0000256" key="5">
    <source>
        <dbReference type="ARBA" id="ARBA00022825"/>
    </source>
</evidence>
<feature type="transmembrane region" description="Helical" evidence="8">
    <location>
        <begin position="173"/>
        <end position="195"/>
    </location>
</feature>
<evidence type="ECO:0000313" key="10">
    <source>
        <dbReference type="EMBL" id="SDX15262.1"/>
    </source>
</evidence>
<dbReference type="OrthoDB" id="7836448at2"/>